<organism evidence="2 3">
    <name type="scientific">Amphibalanus amphitrite</name>
    <name type="common">Striped barnacle</name>
    <name type="synonym">Balanus amphitrite</name>
    <dbReference type="NCBI Taxonomy" id="1232801"/>
    <lineage>
        <taxon>Eukaryota</taxon>
        <taxon>Metazoa</taxon>
        <taxon>Ecdysozoa</taxon>
        <taxon>Arthropoda</taxon>
        <taxon>Crustacea</taxon>
        <taxon>Multicrustacea</taxon>
        <taxon>Cirripedia</taxon>
        <taxon>Thoracica</taxon>
        <taxon>Thoracicalcarea</taxon>
        <taxon>Balanomorpha</taxon>
        <taxon>Balanoidea</taxon>
        <taxon>Balanidae</taxon>
        <taxon>Amphibalaninae</taxon>
        <taxon>Amphibalanus</taxon>
    </lineage>
</organism>
<feature type="compositionally biased region" description="Basic residues" evidence="1">
    <location>
        <begin position="210"/>
        <end position="244"/>
    </location>
</feature>
<keyword evidence="2" id="KW-0675">Receptor</keyword>
<reference evidence="2 3" key="1">
    <citation type="submission" date="2019-07" db="EMBL/GenBank/DDBJ databases">
        <title>Draft genome assembly of a fouling barnacle, Amphibalanus amphitrite (Darwin, 1854): The first reference genome for Thecostraca.</title>
        <authorList>
            <person name="Kim W."/>
        </authorList>
    </citation>
    <scope>NUCLEOTIDE SEQUENCE [LARGE SCALE GENOMIC DNA]</scope>
    <source>
        <strain evidence="2">SNU_AA5</strain>
        <tissue evidence="2">Soma without cirri and trophi</tissue>
    </source>
</reference>
<protein>
    <submittedName>
        <fullName evidence="2">Leukocyte receptor cluster member 1</fullName>
    </submittedName>
</protein>
<dbReference type="PANTHER" id="PTHR22093:SF0">
    <property type="entry name" value="LEUKOCYTE RECEPTOR CLUSTER MEMBER 1"/>
    <property type="match status" value="1"/>
</dbReference>
<dbReference type="PANTHER" id="PTHR22093">
    <property type="entry name" value="LEUKOCYTE RECEPTOR CLUSTER LRC MEMBER 1"/>
    <property type="match status" value="1"/>
</dbReference>
<feature type="compositionally biased region" description="Basic and acidic residues" evidence="1">
    <location>
        <begin position="264"/>
        <end position="293"/>
    </location>
</feature>
<feature type="compositionally biased region" description="Basic and acidic residues" evidence="1">
    <location>
        <begin position="84"/>
        <end position="98"/>
    </location>
</feature>
<accession>A0A6A4VHW0</accession>
<feature type="region of interest" description="Disordered" evidence="1">
    <location>
        <begin position="28"/>
        <end position="98"/>
    </location>
</feature>
<dbReference type="InterPro" id="IPR039875">
    <property type="entry name" value="LENG1-like"/>
</dbReference>
<name>A0A6A4VHW0_AMPAM</name>
<feature type="compositionally biased region" description="Polar residues" evidence="1">
    <location>
        <begin position="39"/>
        <end position="52"/>
    </location>
</feature>
<feature type="compositionally biased region" description="Low complexity" evidence="1">
    <location>
        <begin position="294"/>
        <end position="306"/>
    </location>
</feature>
<evidence type="ECO:0000313" key="2">
    <source>
        <dbReference type="EMBL" id="KAF0290042.1"/>
    </source>
</evidence>
<evidence type="ECO:0000313" key="3">
    <source>
        <dbReference type="Proteomes" id="UP000440578"/>
    </source>
</evidence>
<dbReference type="OrthoDB" id="2159131at2759"/>
<sequence length="335" mass="38070">MFRVMPFLMSFHLPQEQEFRTSILRKQASERRKAIGETSGDQQPQLEPGQSSAREDISITGTSGHINFFQHLEEGERTAGPNEEYLREQREEKEKYEKSIGYLTYLGQGSREETKQKAWFESLPANRSAEATAGGSDEVNRRAKCREDPLAVVKRLTGDTKDSSDAGPSSVTVSTPRRHETDTATDTTNSGCKSEATTHKKRLHREEQRKHRKAKKKKRSKRKTRSRSPNHKSHKSSKKRRRRSPSPSESSSSSEGSSSAAEEEAARGIRLERLRAERLKREREERQRAERLLSQRAGGPAAEAPSAPAPTEPPLRQRYNAQFNPYLARQNYRPS</sequence>
<proteinExistence type="predicted"/>
<comment type="caution">
    <text evidence="2">The sequence shown here is derived from an EMBL/GenBank/DDBJ whole genome shotgun (WGS) entry which is preliminary data.</text>
</comment>
<feature type="compositionally biased region" description="Low complexity" evidence="1">
    <location>
        <begin position="245"/>
        <end position="260"/>
    </location>
</feature>
<dbReference type="Proteomes" id="UP000440578">
    <property type="component" value="Unassembled WGS sequence"/>
</dbReference>
<keyword evidence="3" id="KW-1185">Reference proteome</keyword>
<feature type="region of interest" description="Disordered" evidence="1">
    <location>
        <begin position="124"/>
        <end position="335"/>
    </location>
</feature>
<dbReference type="AlphaFoldDB" id="A0A6A4VHW0"/>
<evidence type="ECO:0000256" key="1">
    <source>
        <dbReference type="SAM" id="MobiDB-lite"/>
    </source>
</evidence>
<gene>
    <name evidence="2" type="primary">LENG1_0</name>
    <name evidence="2" type="ORF">FJT64_011760</name>
</gene>
<feature type="compositionally biased region" description="Basic and acidic residues" evidence="1">
    <location>
        <begin position="138"/>
        <end position="149"/>
    </location>
</feature>
<feature type="compositionally biased region" description="Polar residues" evidence="1">
    <location>
        <begin position="166"/>
        <end position="175"/>
    </location>
</feature>
<dbReference type="EMBL" id="VIIS01001985">
    <property type="protein sequence ID" value="KAF0290042.1"/>
    <property type="molecule type" value="Genomic_DNA"/>
</dbReference>